<organism evidence="10 11">
    <name type="scientific">Candidatus Coprenecus stercoravium</name>
    <dbReference type="NCBI Taxonomy" id="2840735"/>
    <lineage>
        <taxon>Bacteria</taxon>
        <taxon>Pseudomonadati</taxon>
        <taxon>Bacteroidota</taxon>
        <taxon>Bacteroidia</taxon>
        <taxon>Bacteroidales</taxon>
        <taxon>Rikenellaceae</taxon>
        <taxon>Rikenellaceae incertae sedis</taxon>
        <taxon>Candidatus Coprenecus</taxon>
    </lineage>
</organism>
<name>A0A9D2GNY2_9BACT</name>
<dbReference type="Proteomes" id="UP000824115">
    <property type="component" value="Unassembled WGS sequence"/>
</dbReference>
<evidence type="ECO:0000256" key="4">
    <source>
        <dbReference type="ARBA" id="ARBA00022832"/>
    </source>
</evidence>
<keyword evidence="3" id="KW-0378">Hydrolase</keyword>
<reference evidence="10" key="1">
    <citation type="journal article" date="2021" name="PeerJ">
        <title>Extensive microbial diversity within the chicken gut microbiome revealed by metagenomics and culture.</title>
        <authorList>
            <person name="Gilroy R."/>
            <person name="Ravi A."/>
            <person name="Getino M."/>
            <person name="Pursley I."/>
            <person name="Horton D.L."/>
            <person name="Alikhan N.F."/>
            <person name="Baker D."/>
            <person name="Gharbi K."/>
            <person name="Hall N."/>
            <person name="Watson M."/>
            <person name="Adriaenssens E.M."/>
            <person name="Foster-Nyarko E."/>
            <person name="Jarju S."/>
            <person name="Secka A."/>
            <person name="Antonio M."/>
            <person name="Oren A."/>
            <person name="Chaudhuri R.R."/>
            <person name="La Ragione R."/>
            <person name="Hildebrand F."/>
            <person name="Pallen M.J."/>
        </authorList>
    </citation>
    <scope>NUCLEOTIDE SEQUENCE</scope>
    <source>
        <strain evidence="10">Gambia16-554</strain>
    </source>
</reference>
<evidence type="ECO:0000313" key="11">
    <source>
        <dbReference type="Proteomes" id="UP000824115"/>
    </source>
</evidence>
<keyword evidence="7" id="KW-0275">Fatty acid biosynthesis</keyword>
<gene>
    <name evidence="10" type="ORF">IAC04_03300</name>
</gene>
<dbReference type="InterPro" id="IPR029069">
    <property type="entry name" value="HotDog_dom_sf"/>
</dbReference>
<sequence>MKSLTTRYRLQTSDVDIRKRFKAFSFMSRTQELADMHASTIGFGYEDLIKDNISWVVSRMRVKYLRAPEWKEEIMLSTWHKGRYGVFSLRDFEAAAEDGTTLMQATSSWLLIDISSRRMLRPDHVLGEKSTSTALEKDAIAEHCGKLSTPDNMTLVRTRDVLFSDIDFNAHTNNAKYVEWTFDALPAEELMTRDLDEFQINFNHETVLGDKVELHLGSMSPESYFVEGRCSGRTVFQTAVKFKQ</sequence>
<reference evidence="10" key="2">
    <citation type="submission" date="2021-04" db="EMBL/GenBank/DDBJ databases">
        <authorList>
            <person name="Gilroy R."/>
        </authorList>
    </citation>
    <scope>NUCLEOTIDE SEQUENCE</scope>
    <source>
        <strain evidence="10">Gambia16-554</strain>
    </source>
</reference>
<keyword evidence="5" id="KW-0809">Transit peptide</keyword>
<dbReference type="AlphaFoldDB" id="A0A9D2GNY2"/>
<evidence type="ECO:0000256" key="1">
    <source>
        <dbReference type="ARBA" id="ARBA00006500"/>
    </source>
</evidence>
<feature type="domain" description="Acyl-ACP thioesterase-like C-terminal" evidence="9">
    <location>
        <begin position="160"/>
        <end position="217"/>
    </location>
</feature>
<dbReference type="Pfam" id="PF20791">
    <property type="entry name" value="Acyl-ACP_TE_C"/>
    <property type="match status" value="1"/>
</dbReference>
<accession>A0A9D2GNY2</accession>
<evidence type="ECO:0008006" key="12">
    <source>
        <dbReference type="Google" id="ProtNLM"/>
    </source>
</evidence>
<dbReference type="InterPro" id="IPR002864">
    <property type="entry name" value="Acyl-ACP_thioesterase_NHD"/>
</dbReference>
<evidence type="ECO:0000256" key="3">
    <source>
        <dbReference type="ARBA" id="ARBA00022801"/>
    </source>
</evidence>
<dbReference type="GO" id="GO:0000036">
    <property type="term" value="F:acyl carrier activity"/>
    <property type="evidence" value="ECO:0007669"/>
    <property type="project" value="TreeGrafter"/>
</dbReference>
<comment type="caution">
    <text evidence="10">The sequence shown here is derived from an EMBL/GenBank/DDBJ whole genome shotgun (WGS) entry which is preliminary data.</text>
</comment>
<evidence type="ECO:0000313" key="10">
    <source>
        <dbReference type="EMBL" id="HIZ85496.1"/>
    </source>
</evidence>
<evidence type="ECO:0000256" key="6">
    <source>
        <dbReference type="ARBA" id="ARBA00023098"/>
    </source>
</evidence>
<evidence type="ECO:0000256" key="7">
    <source>
        <dbReference type="ARBA" id="ARBA00023160"/>
    </source>
</evidence>
<comment type="similarity">
    <text evidence="1">Belongs to the acyl-ACP thioesterase family.</text>
</comment>
<dbReference type="InterPro" id="IPR045023">
    <property type="entry name" value="FATA/B"/>
</dbReference>
<dbReference type="Pfam" id="PF01643">
    <property type="entry name" value="Acyl-ACP_TE"/>
    <property type="match status" value="1"/>
</dbReference>
<dbReference type="PANTHER" id="PTHR31727:SF6">
    <property type="entry name" value="OLEOYL-ACYL CARRIER PROTEIN THIOESTERASE 1, CHLOROPLASTIC"/>
    <property type="match status" value="1"/>
</dbReference>
<dbReference type="InterPro" id="IPR049427">
    <property type="entry name" value="Acyl-ACP_TE_C"/>
</dbReference>
<evidence type="ECO:0000259" key="8">
    <source>
        <dbReference type="Pfam" id="PF01643"/>
    </source>
</evidence>
<evidence type="ECO:0000256" key="5">
    <source>
        <dbReference type="ARBA" id="ARBA00022946"/>
    </source>
</evidence>
<dbReference type="PANTHER" id="PTHR31727">
    <property type="entry name" value="OLEOYL-ACYL CARRIER PROTEIN THIOESTERASE 1, CHLOROPLASTIC"/>
    <property type="match status" value="1"/>
</dbReference>
<dbReference type="SUPFAM" id="SSF54637">
    <property type="entry name" value="Thioesterase/thiol ester dehydrase-isomerase"/>
    <property type="match status" value="2"/>
</dbReference>
<keyword evidence="4" id="KW-0276">Fatty acid metabolism</keyword>
<dbReference type="EMBL" id="DXAW01000064">
    <property type="protein sequence ID" value="HIZ85496.1"/>
    <property type="molecule type" value="Genomic_DNA"/>
</dbReference>
<evidence type="ECO:0000259" key="9">
    <source>
        <dbReference type="Pfam" id="PF20791"/>
    </source>
</evidence>
<protein>
    <recommendedName>
        <fullName evidence="12">Acyl-ACP thioesterase</fullName>
    </recommendedName>
</protein>
<dbReference type="Gene3D" id="3.10.129.10">
    <property type="entry name" value="Hotdog Thioesterase"/>
    <property type="match status" value="2"/>
</dbReference>
<dbReference type="GO" id="GO:0016297">
    <property type="term" value="F:fatty acyl-[ACP] hydrolase activity"/>
    <property type="evidence" value="ECO:0007669"/>
    <property type="project" value="InterPro"/>
</dbReference>
<feature type="domain" description="Acyl-ACP thioesterase N-terminal hotdog" evidence="8">
    <location>
        <begin position="4"/>
        <end position="121"/>
    </location>
</feature>
<proteinExistence type="inferred from homology"/>
<evidence type="ECO:0000256" key="2">
    <source>
        <dbReference type="ARBA" id="ARBA00022516"/>
    </source>
</evidence>
<keyword evidence="2" id="KW-0444">Lipid biosynthesis</keyword>
<keyword evidence="6" id="KW-0443">Lipid metabolism</keyword>